<dbReference type="EMBL" id="FNVT01000048">
    <property type="protein sequence ID" value="SEH03919.1"/>
    <property type="molecule type" value="Genomic_DNA"/>
</dbReference>
<dbReference type="AlphaFoldDB" id="A0A1H6F3U4"/>
<feature type="region of interest" description="Disordered" evidence="1">
    <location>
        <begin position="127"/>
        <end position="149"/>
    </location>
</feature>
<keyword evidence="3" id="KW-1185">Reference proteome</keyword>
<evidence type="ECO:0000313" key="3">
    <source>
        <dbReference type="Proteomes" id="UP000236732"/>
    </source>
</evidence>
<gene>
    <name evidence="2" type="ORF">SAMN05444920_14811</name>
</gene>
<name>A0A1H6F3U4_9ACTN</name>
<organism evidence="2 3">
    <name type="scientific">Nonomuraea solani</name>
    <dbReference type="NCBI Taxonomy" id="1144553"/>
    <lineage>
        <taxon>Bacteria</taxon>
        <taxon>Bacillati</taxon>
        <taxon>Actinomycetota</taxon>
        <taxon>Actinomycetes</taxon>
        <taxon>Streptosporangiales</taxon>
        <taxon>Streptosporangiaceae</taxon>
        <taxon>Nonomuraea</taxon>
    </lineage>
</organism>
<evidence type="ECO:0000256" key="1">
    <source>
        <dbReference type="SAM" id="MobiDB-lite"/>
    </source>
</evidence>
<dbReference type="Proteomes" id="UP000236732">
    <property type="component" value="Unassembled WGS sequence"/>
</dbReference>
<evidence type="ECO:0000313" key="2">
    <source>
        <dbReference type="EMBL" id="SEH03919.1"/>
    </source>
</evidence>
<sequence>MDIAALASQVMRYIMTTLGAFGTAVWAKAQDTAADETVSLGRRLLQRLGAREESRPALEGAVADAVAEPADEDYAAALRGQIKKALAADPALAAEIEGMLAAAPIVAGPGSQIMADNRIGGSAVQIGSARDVDIRHQQQPGPADDDARP</sequence>
<accession>A0A1H6F3U4</accession>
<dbReference type="RefSeq" id="WP_103964839.1">
    <property type="nucleotide sequence ID" value="NZ_FNVT01000048.1"/>
</dbReference>
<reference evidence="2 3" key="1">
    <citation type="submission" date="2016-10" db="EMBL/GenBank/DDBJ databases">
        <authorList>
            <person name="de Groot N.N."/>
        </authorList>
    </citation>
    <scope>NUCLEOTIDE SEQUENCE [LARGE SCALE GENOMIC DNA]</scope>
    <source>
        <strain evidence="2 3">CGMCC 4.7037</strain>
    </source>
</reference>
<dbReference type="OrthoDB" id="3480403at2"/>
<protein>
    <submittedName>
        <fullName evidence="2">Uncharacterized protein</fullName>
    </submittedName>
</protein>
<proteinExistence type="predicted"/>